<sequence length="63" mass="6747">MPGQPKPGPRPGRPTPGDPADPRTTPEQLETSLRGVLGEETATLTEEADQLARAHQILHDALQ</sequence>
<reference evidence="2" key="1">
    <citation type="submission" date="2020-12" db="EMBL/GenBank/DDBJ databases">
        <title>Genome public.</title>
        <authorList>
            <person name="Sun Q."/>
        </authorList>
    </citation>
    <scope>NUCLEOTIDE SEQUENCE</scope>
    <source>
        <strain evidence="2">CCM 8863</strain>
    </source>
</reference>
<dbReference type="RefSeq" id="WP_198737840.1">
    <property type="nucleotide sequence ID" value="NZ_JAEIOS010000011.1"/>
</dbReference>
<gene>
    <name evidence="2" type="ORF">JDV75_03295</name>
</gene>
<evidence type="ECO:0000313" key="3">
    <source>
        <dbReference type="Proteomes" id="UP000645966"/>
    </source>
</evidence>
<feature type="region of interest" description="Disordered" evidence="1">
    <location>
        <begin position="1"/>
        <end position="28"/>
    </location>
</feature>
<evidence type="ECO:0000313" key="2">
    <source>
        <dbReference type="EMBL" id="MBI8988785.1"/>
    </source>
</evidence>
<name>A0A934I5A2_9CORY</name>
<dbReference type="Proteomes" id="UP000645966">
    <property type="component" value="Unassembled WGS sequence"/>
</dbReference>
<organism evidence="2 3">
    <name type="scientific">Corynebacterium meridianum</name>
    <dbReference type="NCBI Taxonomy" id="2765363"/>
    <lineage>
        <taxon>Bacteria</taxon>
        <taxon>Bacillati</taxon>
        <taxon>Actinomycetota</taxon>
        <taxon>Actinomycetes</taxon>
        <taxon>Mycobacteriales</taxon>
        <taxon>Corynebacteriaceae</taxon>
        <taxon>Corynebacterium</taxon>
    </lineage>
</organism>
<proteinExistence type="predicted"/>
<feature type="compositionally biased region" description="Pro residues" evidence="1">
    <location>
        <begin position="1"/>
        <end position="19"/>
    </location>
</feature>
<comment type="caution">
    <text evidence="2">The sequence shown here is derived from an EMBL/GenBank/DDBJ whole genome shotgun (WGS) entry which is preliminary data.</text>
</comment>
<evidence type="ECO:0000256" key="1">
    <source>
        <dbReference type="SAM" id="MobiDB-lite"/>
    </source>
</evidence>
<dbReference type="EMBL" id="JAEIOS010000011">
    <property type="protein sequence ID" value="MBI8988785.1"/>
    <property type="molecule type" value="Genomic_DNA"/>
</dbReference>
<dbReference type="AlphaFoldDB" id="A0A934I5A2"/>
<protein>
    <submittedName>
        <fullName evidence="2">Uncharacterized protein</fullName>
    </submittedName>
</protein>
<accession>A0A934I5A2</accession>
<keyword evidence="3" id="KW-1185">Reference proteome</keyword>